<dbReference type="EMBL" id="LAVV01008990">
    <property type="protein sequence ID" value="KNZ51471.1"/>
    <property type="molecule type" value="Genomic_DNA"/>
</dbReference>
<feature type="compositionally biased region" description="Low complexity" evidence="1">
    <location>
        <begin position="241"/>
        <end position="250"/>
    </location>
</feature>
<evidence type="ECO:0000256" key="1">
    <source>
        <dbReference type="SAM" id="MobiDB-lite"/>
    </source>
</evidence>
<feature type="region of interest" description="Disordered" evidence="1">
    <location>
        <begin position="66"/>
        <end position="115"/>
    </location>
</feature>
<sequence length="498" mass="55087">MGERERGWFPSNYTRRLTDEEADLTRAQLETFKQTSDSAINKIHHPVENNADHTSRMSVISIHYNNNSNNQWDDQQELNHPPMSSFESNATQPLPLSTNTQNSHNRLPTSTPNQSNSWAAWLPKVTDDGQIYYHNNLTGEIASEMPLADYDLELESHPTTTTHGSNQPRLISEFHLEDPLKFLQDNGFSKETLIQRGLLSSSQFSPTTLFATNQTPACSNISPSSASAQTSTNLHSPSITQSQSNSNNNSELRLSNPPQSSPNDPINPQHHTNPPSDLITSELTSDPPHHPLNLNRSSASSSNVLSIASSSRGIGTSKNIFQFSQQLKEKLQPVVEVPATLTFSQMATEITEAISFCQLDTAVLSMLNDSGLAVNFSSLSIGQARSSSIPPISPYVSSRDSTFSSNSSFQSLFTNAHLNFPGLKLVSRKIASTLSKLTLSTRALWGLLSIESGDLFEINDKNSFTPLDLQELHSRQNAQSRFALEQKLRSECRMGCRW</sequence>
<proteinExistence type="predicted"/>
<feature type="compositionally biased region" description="Polar residues" evidence="1">
    <location>
        <begin position="215"/>
        <end position="240"/>
    </location>
</feature>
<dbReference type="Proteomes" id="UP000037035">
    <property type="component" value="Unassembled WGS sequence"/>
</dbReference>
<evidence type="ECO:0000313" key="2">
    <source>
        <dbReference type="EMBL" id="KNZ51471.1"/>
    </source>
</evidence>
<organism evidence="2 3">
    <name type="scientific">Puccinia sorghi</name>
    <dbReference type="NCBI Taxonomy" id="27349"/>
    <lineage>
        <taxon>Eukaryota</taxon>
        <taxon>Fungi</taxon>
        <taxon>Dikarya</taxon>
        <taxon>Basidiomycota</taxon>
        <taxon>Pucciniomycotina</taxon>
        <taxon>Pucciniomycetes</taxon>
        <taxon>Pucciniales</taxon>
        <taxon>Pucciniaceae</taxon>
        <taxon>Puccinia</taxon>
    </lineage>
</organism>
<protein>
    <submittedName>
        <fullName evidence="2">Uncharacterized protein</fullName>
    </submittedName>
</protein>
<reference evidence="2 3" key="1">
    <citation type="submission" date="2015-08" db="EMBL/GenBank/DDBJ databases">
        <title>Next Generation Sequencing and Analysis of the Genome of Puccinia sorghi L Schw, the Causal Agent of Maize Common Rust.</title>
        <authorList>
            <person name="Rochi L."/>
            <person name="Burguener G."/>
            <person name="Darino M."/>
            <person name="Turjanski A."/>
            <person name="Kreff E."/>
            <person name="Dieguez M.J."/>
            <person name="Sacco F."/>
        </authorList>
    </citation>
    <scope>NUCLEOTIDE SEQUENCE [LARGE SCALE GENOMIC DNA]</scope>
    <source>
        <strain evidence="2 3">RO10H11247</strain>
    </source>
</reference>
<feature type="compositionally biased region" description="Polar residues" evidence="1">
    <location>
        <begin position="85"/>
        <end position="115"/>
    </location>
</feature>
<evidence type="ECO:0000313" key="3">
    <source>
        <dbReference type="Proteomes" id="UP000037035"/>
    </source>
</evidence>
<keyword evidence="3" id="KW-1185">Reference proteome</keyword>
<dbReference type="STRING" id="27349.A0A0L6USF7"/>
<name>A0A0L6USF7_9BASI</name>
<feature type="region of interest" description="Disordered" evidence="1">
    <location>
        <begin position="215"/>
        <end position="301"/>
    </location>
</feature>
<dbReference type="AlphaFoldDB" id="A0A0L6USF7"/>
<dbReference type="VEuPathDB" id="FungiDB:VP01_393g1"/>
<feature type="compositionally biased region" description="Low complexity" evidence="1">
    <location>
        <begin position="292"/>
        <end position="301"/>
    </location>
</feature>
<accession>A0A0L6USF7</accession>
<feature type="compositionally biased region" description="Polar residues" evidence="1">
    <location>
        <begin position="251"/>
        <end position="284"/>
    </location>
</feature>
<comment type="caution">
    <text evidence="2">The sequence shown here is derived from an EMBL/GenBank/DDBJ whole genome shotgun (WGS) entry which is preliminary data.</text>
</comment>
<gene>
    <name evidence="2" type="ORF">VP01_393g1</name>
</gene>